<keyword evidence="1" id="KW-0472">Membrane</keyword>
<dbReference type="AlphaFoldDB" id="A0AAN6P288"/>
<evidence type="ECO:0000256" key="1">
    <source>
        <dbReference type="SAM" id="Phobius"/>
    </source>
</evidence>
<protein>
    <recommendedName>
        <fullName evidence="4">Transmembrane protein</fullName>
    </recommendedName>
</protein>
<dbReference type="Proteomes" id="UP001303222">
    <property type="component" value="Unassembled WGS sequence"/>
</dbReference>
<keyword evidence="1" id="KW-0812">Transmembrane</keyword>
<name>A0AAN6P288_9PEZI</name>
<feature type="transmembrane region" description="Helical" evidence="1">
    <location>
        <begin position="36"/>
        <end position="63"/>
    </location>
</feature>
<reference evidence="2" key="1">
    <citation type="journal article" date="2023" name="Mol. Phylogenet. Evol.">
        <title>Genome-scale phylogeny and comparative genomics of the fungal order Sordariales.</title>
        <authorList>
            <person name="Hensen N."/>
            <person name="Bonometti L."/>
            <person name="Westerberg I."/>
            <person name="Brannstrom I.O."/>
            <person name="Guillou S."/>
            <person name="Cros-Aarteil S."/>
            <person name="Calhoun S."/>
            <person name="Haridas S."/>
            <person name="Kuo A."/>
            <person name="Mondo S."/>
            <person name="Pangilinan J."/>
            <person name="Riley R."/>
            <person name="LaButti K."/>
            <person name="Andreopoulos B."/>
            <person name="Lipzen A."/>
            <person name="Chen C."/>
            <person name="Yan M."/>
            <person name="Daum C."/>
            <person name="Ng V."/>
            <person name="Clum A."/>
            <person name="Steindorff A."/>
            <person name="Ohm R.A."/>
            <person name="Martin F."/>
            <person name="Silar P."/>
            <person name="Natvig D.O."/>
            <person name="Lalanne C."/>
            <person name="Gautier V."/>
            <person name="Ament-Velasquez S.L."/>
            <person name="Kruys A."/>
            <person name="Hutchinson M.I."/>
            <person name="Powell A.J."/>
            <person name="Barry K."/>
            <person name="Miller A.N."/>
            <person name="Grigoriev I.V."/>
            <person name="Debuchy R."/>
            <person name="Gladieux P."/>
            <person name="Hiltunen Thoren M."/>
            <person name="Johannesson H."/>
        </authorList>
    </citation>
    <scope>NUCLEOTIDE SEQUENCE</scope>
    <source>
        <strain evidence="2">CBS 626.80</strain>
    </source>
</reference>
<keyword evidence="3" id="KW-1185">Reference proteome</keyword>
<feature type="transmembrane region" description="Helical" evidence="1">
    <location>
        <begin position="75"/>
        <end position="91"/>
    </location>
</feature>
<gene>
    <name evidence="2" type="ORF">QBC32DRAFT_51179</name>
</gene>
<reference evidence="2" key="2">
    <citation type="submission" date="2023-06" db="EMBL/GenBank/DDBJ databases">
        <authorList>
            <consortium name="Lawrence Berkeley National Laboratory"/>
            <person name="Mondo S.J."/>
            <person name="Hensen N."/>
            <person name="Bonometti L."/>
            <person name="Westerberg I."/>
            <person name="Brannstrom I.O."/>
            <person name="Guillou S."/>
            <person name="Cros-Aarteil S."/>
            <person name="Calhoun S."/>
            <person name="Haridas S."/>
            <person name="Kuo A."/>
            <person name="Pangilinan J."/>
            <person name="Riley R."/>
            <person name="Labutti K."/>
            <person name="Andreopoulos B."/>
            <person name="Lipzen A."/>
            <person name="Chen C."/>
            <person name="Yanf M."/>
            <person name="Daum C."/>
            <person name="Ng V."/>
            <person name="Clum A."/>
            <person name="Steindorff A."/>
            <person name="Ohm R."/>
            <person name="Martin F."/>
            <person name="Silar P."/>
            <person name="Natvig D."/>
            <person name="Lalanne C."/>
            <person name="Gautier V."/>
            <person name="Ament-Velasquez S.L."/>
            <person name="Kruys A."/>
            <person name="Hutchinson M.I."/>
            <person name="Powell A.J."/>
            <person name="Barry K."/>
            <person name="Miller A.N."/>
            <person name="Grigoriev I.V."/>
            <person name="Debuchy R."/>
            <person name="Gladieux P."/>
            <person name="Thoren M.H."/>
            <person name="Johannesson H."/>
        </authorList>
    </citation>
    <scope>NUCLEOTIDE SEQUENCE</scope>
    <source>
        <strain evidence="2">CBS 626.80</strain>
    </source>
</reference>
<evidence type="ECO:0000313" key="3">
    <source>
        <dbReference type="Proteomes" id="UP001303222"/>
    </source>
</evidence>
<sequence>MKKPIQHLGFRRWQRSNLQITFYNEEVKRVATGMNIVSVCMYLFMLGHFIRAVVVMDVCGIWGGMRMLRINRRRFSFRFLFFLSFFFLSFWRRRIDTFDRRTSLTRSDSQLPHPVFYPRPS</sequence>
<evidence type="ECO:0000313" key="2">
    <source>
        <dbReference type="EMBL" id="KAK3955169.1"/>
    </source>
</evidence>
<comment type="caution">
    <text evidence="2">The sequence shown here is derived from an EMBL/GenBank/DDBJ whole genome shotgun (WGS) entry which is preliminary data.</text>
</comment>
<dbReference type="EMBL" id="MU859079">
    <property type="protein sequence ID" value="KAK3955169.1"/>
    <property type="molecule type" value="Genomic_DNA"/>
</dbReference>
<accession>A0AAN6P288</accession>
<keyword evidence="1" id="KW-1133">Transmembrane helix</keyword>
<proteinExistence type="predicted"/>
<organism evidence="2 3">
    <name type="scientific">Pseudoneurospora amorphoporcata</name>
    <dbReference type="NCBI Taxonomy" id="241081"/>
    <lineage>
        <taxon>Eukaryota</taxon>
        <taxon>Fungi</taxon>
        <taxon>Dikarya</taxon>
        <taxon>Ascomycota</taxon>
        <taxon>Pezizomycotina</taxon>
        <taxon>Sordariomycetes</taxon>
        <taxon>Sordariomycetidae</taxon>
        <taxon>Sordariales</taxon>
        <taxon>Sordariaceae</taxon>
        <taxon>Pseudoneurospora</taxon>
    </lineage>
</organism>
<evidence type="ECO:0008006" key="4">
    <source>
        <dbReference type="Google" id="ProtNLM"/>
    </source>
</evidence>